<keyword evidence="2" id="KW-1185">Reference proteome</keyword>
<protein>
    <submittedName>
        <fullName evidence="1">Uncharacterized protein</fullName>
    </submittedName>
</protein>
<evidence type="ECO:0000313" key="2">
    <source>
        <dbReference type="Proteomes" id="UP000538147"/>
    </source>
</evidence>
<organism evidence="1 2">
    <name type="scientific">Polymorphobacter multimanifer</name>
    <dbReference type="NCBI Taxonomy" id="1070431"/>
    <lineage>
        <taxon>Bacteria</taxon>
        <taxon>Pseudomonadati</taxon>
        <taxon>Pseudomonadota</taxon>
        <taxon>Alphaproteobacteria</taxon>
        <taxon>Sphingomonadales</taxon>
        <taxon>Sphingosinicellaceae</taxon>
        <taxon>Polymorphobacter</taxon>
    </lineage>
</organism>
<evidence type="ECO:0000313" key="1">
    <source>
        <dbReference type="EMBL" id="MBB6228847.1"/>
    </source>
</evidence>
<dbReference type="EMBL" id="JACIIV010000025">
    <property type="protein sequence ID" value="MBB6228847.1"/>
    <property type="molecule type" value="Genomic_DNA"/>
</dbReference>
<name>A0A841L890_9SPHN</name>
<dbReference type="AlphaFoldDB" id="A0A841L890"/>
<dbReference type="RefSeq" id="WP_184201937.1">
    <property type="nucleotide sequence ID" value="NZ_BMOX01000078.1"/>
</dbReference>
<proteinExistence type="predicted"/>
<reference evidence="1 2" key="1">
    <citation type="submission" date="2020-08" db="EMBL/GenBank/DDBJ databases">
        <title>Genomic Encyclopedia of Type Strains, Phase IV (KMG-IV): sequencing the most valuable type-strain genomes for metagenomic binning, comparative biology and taxonomic classification.</title>
        <authorList>
            <person name="Goeker M."/>
        </authorList>
    </citation>
    <scope>NUCLEOTIDE SEQUENCE [LARGE SCALE GENOMIC DNA]</scope>
    <source>
        <strain evidence="1 2">DSM 102189</strain>
    </source>
</reference>
<gene>
    <name evidence="1" type="ORF">FHS79_003039</name>
</gene>
<accession>A0A841L890</accession>
<dbReference type="Proteomes" id="UP000538147">
    <property type="component" value="Unassembled WGS sequence"/>
</dbReference>
<comment type="caution">
    <text evidence="1">The sequence shown here is derived from an EMBL/GenBank/DDBJ whole genome shotgun (WGS) entry which is preliminary data.</text>
</comment>
<sequence>MPISETASFADDKGLARPLRLVRGEQGGGEGAALAVGADVFDEGFKGFGEASGVGAEAGSFAG</sequence>